<dbReference type="SFLD" id="SFLDS00005">
    <property type="entry name" value="Isoprenoid_Synthase_Type_I"/>
    <property type="match status" value="1"/>
</dbReference>
<evidence type="ECO:0000256" key="16">
    <source>
        <dbReference type="ARBA" id="ARBA00023268"/>
    </source>
</evidence>
<dbReference type="EC" id="2.5.1.32" evidence="8"/>
<feature type="transmembrane region" description="Helical" evidence="19">
    <location>
        <begin position="47"/>
        <end position="71"/>
    </location>
</feature>
<feature type="transmembrane region" description="Helical" evidence="19">
    <location>
        <begin position="83"/>
        <end position="104"/>
    </location>
</feature>
<evidence type="ECO:0000256" key="9">
    <source>
        <dbReference type="ARBA" id="ARBA00018909"/>
    </source>
</evidence>
<dbReference type="GO" id="GO:0016020">
    <property type="term" value="C:membrane"/>
    <property type="evidence" value="ECO:0007669"/>
    <property type="project" value="UniProtKB-SubCell"/>
</dbReference>
<comment type="subcellular location">
    <subcellularLocation>
        <location evidence="2">Membrane</location>
        <topology evidence="2">Multi-pass membrane protein</topology>
    </subcellularLocation>
</comment>
<comment type="catalytic activity">
    <reaction evidence="18">
        <text>all-trans-lycopene = gamma-carotene</text>
        <dbReference type="Rhea" id="RHEA:32219"/>
        <dbReference type="ChEBI" id="CHEBI:15948"/>
        <dbReference type="ChEBI" id="CHEBI:27740"/>
        <dbReference type="EC" id="5.5.1.19"/>
    </reaction>
</comment>
<dbReference type="GO" id="GO:0016872">
    <property type="term" value="F:intramolecular lyase activity"/>
    <property type="evidence" value="ECO:0007669"/>
    <property type="project" value="InterPro"/>
</dbReference>
<evidence type="ECO:0000256" key="17">
    <source>
        <dbReference type="ARBA" id="ARBA00029313"/>
    </source>
</evidence>
<comment type="similarity">
    <text evidence="5">In the N-terminal section; belongs to the lycopene beta-cyclase family.</text>
</comment>
<dbReference type="UniPathway" id="UPA00802"/>
<keyword evidence="15" id="KW-0413">Isomerase</keyword>
<dbReference type="InterPro" id="IPR044843">
    <property type="entry name" value="Trans_IPPS_bact-type"/>
</dbReference>
<sequence>MRWKLPVLFIDPRLSRHAQMSGTLVPCSIFLVIGAYFWNIAIPATSAFYGACILVYTMPVLAVLWSGAGLYIVRRAVSVSLSIIVPTAILCVIDVIAMRAGVWHINEQTSTEIFPFPDLPLEELAFFLLVNTVIVFACCAIDRANAIIQMFPYIASTDPDVQLAMQNPFSIPYLVALLKCFAYPDYRLPSEPIEDLKVSLLVLFKASKSFNTASTAFSFNIRQDLGTLYGFCRMTDEIADNESDSPDRQRKMDTLIEFVNDLFSAKEWGLVTVTPDYIDWAKYEHLPEEDVACYRAVSRMAHFLPKKPFEELIAGYQWDISGQTVKTQDDLLKYCTFVASSVGDLCTAVIMYRTGQGNWRLEQNRSEWITHRAREMGQVLQLVNIARDIVTDSQTLGRCYVPVTYLTNPTQELELLKTGKARHIRDGNLRTYALRILALADKLSNSGSRGIDALPMEVRNGVRAACQVYSSIGIKIRTAQGYPLRAHLNTWERGWVALRCLYGLHGQSTSTRSRMDIWKIY</sequence>
<dbReference type="Proteomes" id="UP000654370">
    <property type="component" value="Unassembled WGS sequence"/>
</dbReference>
<evidence type="ECO:0000256" key="6">
    <source>
        <dbReference type="ARBA" id="ARBA00008406"/>
    </source>
</evidence>
<comment type="catalytic activity">
    <reaction evidence="1">
        <text>2 (2E,6E,10E)-geranylgeranyl diphosphate = 15-cis-phytoene + 2 diphosphate</text>
        <dbReference type="Rhea" id="RHEA:34475"/>
        <dbReference type="ChEBI" id="CHEBI:27787"/>
        <dbReference type="ChEBI" id="CHEBI:33019"/>
        <dbReference type="ChEBI" id="CHEBI:58756"/>
        <dbReference type="EC" id="2.5.1.32"/>
    </reaction>
</comment>
<dbReference type="GO" id="GO:0004311">
    <property type="term" value="F:geranylgeranyl diphosphate synthase activity"/>
    <property type="evidence" value="ECO:0007669"/>
    <property type="project" value="InterPro"/>
</dbReference>
<feature type="transmembrane region" description="Helical" evidence="19">
    <location>
        <begin position="124"/>
        <end position="141"/>
    </location>
</feature>
<evidence type="ECO:0000256" key="7">
    <source>
        <dbReference type="ARBA" id="ARBA00012242"/>
    </source>
</evidence>
<keyword evidence="11 19" id="KW-0812">Transmembrane</keyword>
<dbReference type="PANTHER" id="PTHR31480">
    <property type="entry name" value="BIFUNCTIONAL LYCOPENE CYCLASE/PHYTOENE SYNTHASE"/>
    <property type="match status" value="1"/>
</dbReference>
<dbReference type="InterPro" id="IPR008949">
    <property type="entry name" value="Isoprenoid_synthase_dom_sf"/>
</dbReference>
<keyword evidence="12" id="KW-0125">Carotenoid biosynthesis</keyword>
<dbReference type="InterPro" id="IPR017825">
    <property type="entry name" value="Lycopene_cyclase_dom"/>
</dbReference>
<gene>
    <name evidence="20" type="ORF">INT43_006498</name>
</gene>
<keyword evidence="13 19" id="KW-1133">Transmembrane helix</keyword>
<comment type="catalytic activity">
    <reaction evidence="17">
        <text>gamma-carotene = all-trans-beta-carotene</text>
        <dbReference type="Rhea" id="RHEA:32239"/>
        <dbReference type="ChEBI" id="CHEBI:17579"/>
        <dbReference type="ChEBI" id="CHEBI:27740"/>
        <dbReference type="EC" id="5.5.1.19"/>
    </reaction>
</comment>
<evidence type="ECO:0000256" key="18">
    <source>
        <dbReference type="ARBA" id="ARBA00029335"/>
    </source>
</evidence>
<evidence type="ECO:0000256" key="4">
    <source>
        <dbReference type="ARBA" id="ARBA00005172"/>
    </source>
</evidence>
<dbReference type="AlphaFoldDB" id="A0A8H7PZV0"/>
<dbReference type="PROSITE" id="PS01045">
    <property type="entry name" value="SQUALEN_PHYTOEN_SYN_2"/>
    <property type="match status" value="1"/>
</dbReference>
<evidence type="ECO:0000256" key="10">
    <source>
        <dbReference type="ARBA" id="ARBA00022679"/>
    </source>
</evidence>
<dbReference type="EMBL" id="JAEPQZ010000003">
    <property type="protein sequence ID" value="KAG2183492.1"/>
    <property type="molecule type" value="Genomic_DNA"/>
</dbReference>
<feature type="transmembrane region" description="Helical" evidence="19">
    <location>
        <begin position="21"/>
        <end position="41"/>
    </location>
</feature>
<dbReference type="InterPro" id="IPR002060">
    <property type="entry name" value="Squ/phyt_synthse"/>
</dbReference>
<name>A0A8H7PZV0_MORIS</name>
<evidence type="ECO:0000256" key="19">
    <source>
        <dbReference type="SAM" id="Phobius"/>
    </source>
</evidence>
<comment type="caution">
    <text evidence="20">The sequence shown here is derived from an EMBL/GenBank/DDBJ whole genome shotgun (WGS) entry which is preliminary data.</text>
</comment>
<evidence type="ECO:0000256" key="2">
    <source>
        <dbReference type="ARBA" id="ARBA00004141"/>
    </source>
</evidence>
<evidence type="ECO:0000256" key="8">
    <source>
        <dbReference type="ARBA" id="ARBA00012396"/>
    </source>
</evidence>
<dbReference type="EC" id="5.5.1.19" evidence="7"/>
<dbReference type="OrthoDB" id="6600518at2759"/>
<keyword evidence="14 19" id="KW-0472">Membrane</keyword>
<dbReference type="SFLD" id="SFLDG01212">
    <property type="entry name" value="Phytoene_synthase_like"/>
    <property type="match status" value="1"/>
</dbReference>
<accession>A0A8H7PZV0</accession>
<evidence type="ECO:0000256" key="3">
    <source>
        <dbReference type="ARBA" id="ARBA00005089"/>
    </source>
</evidence>
<reference evidence="20" key="1">
    <citation type="submission" date="2020-12" db="EMBL/GenBank/DDBJ databases">
        <title>Metabolic potential, ecology and presence of endohyphal bacteria is reflected in genomic diversity of Mucoromycotina.</title>
        <authorList>
            <person name="Muszewska A."/>
            <person name="Okrasinska A."/>
            <person name="Steczkiewicz K."/>
            <person name="Drgas O."/>
            <person name="Orlowska M."/>
            <person name="Perlinska-Lenart U."/>
            <person name="Aleksandrzak-Piekarczyk T."/>
            <person name="Szatraj K."/>
            <person name="Zielenkiewicz U."/>
            <person name="Pilsyk S."/>
            <person name="Malc E."/>
            <person name="Mieczkowski P."/>
            <person name="Kruszewska J.S."/>
            <person name="Biernat P."/>
            <person name="Pawlowska J."/>
        </authorList>
    </citation>
    <scope>NUCLEOTIDE SEQUENCE</scope>
    <source>
        <strain evidence="20">WA0000067209</strain>
    </source>
</reference>
<dbReference type="GO" id="GO:0045436">
    <property type="term" value="F:lycopene beta cyclase activity"/>
    <property type="evidence" value="ECO:0007669"/>
    <property type="project" value="UniProtKB-ARBA"/>
</dbReference>
<dbReference type="SFLD" id="SFLDG01018">
    <property type="entry name" value="Squalene/Phytoene_Synthase_Lik"/>
    <property type="match status" value="1"/>
</dbReference>
<evidence type="ECO:0000256" key="13">
    <source>
        <dbReference type="ARBA" id="ARBA00022989"/>
    </source>
</evidence>
<evidence type="ECO:0000256" key="5">
    <source>
        <dbReference type="ARBA" id="ARBA00008247"/>
    </source>
</evidence>
<evidence type="ECO:0000256" key="15">
    <source>
        <dbReference type="ARBA" id="ARBA00023235"/>
    </source>
</evidence>
<organism evidence="20 21">
    <name type="scientific">Mortierella isabellina</name>
    <name type="common">Filamentous fungus</name>
    <name type="synonym">Umbelopsis isabellina</name>
    <dbReference type="NCBI Taxonomy" id="91625"/>
    <lineage>
        <taxon>Eukaryota</taxon>
        <taxon>Fungi</taxon>
        <taxon>Fungi incertae sedis</taxon>
        <taxon>Mucoromycota</taxon>
        <taxon>Mucoromycotina</taxon>
        <taxon>Umbelopsidomycetes</taxon>
        <taxon>Umbelopsidales</taxon>
        <taxon>Umbelopsidaceae</taxon>
        <taxon>Umbelopsis</taxon>
    </lineage>
</organism>
<keyword evidence="21" id="KW-1185">Reference proteome</keyword>
<protein>
    <recommendedName>
        <fullName evidence="9">Bifunctional lycopene cyclase/phytoene synthase</fullName>
        <ecNumber evidence="8">2.5.1.32</ecNumber>
        <ecNumber evidence="7">5.5.1.19</ecNumber>
    </recommendedName>
</protein>
<proteinExistence type="inferred from homology"/>
<dbReference type="GO" id="GO:0016117">
    <property type="term" value="P:carotenoid biosynthetic process"/>
    <property type="evidence" value="ECO:0007669"/>
    <property type="project" value="UniProtKB-KW"/>
</dbReference>
<evidence type="ECO:0000313" key="21">
    <source>
        <dbReference type="Proteomes" id="UP000654370"/>
    </source>
</evidence>
<evidence type="ECO:0000256" key="11">
    <source>
        <dbReference type="ARBA" id="ARBA00022692"/>
    </source>
</evidence>
<comment type="pathway">
    <text evidence="3">Carotenoid biosynthesis; beta-carotene biosynthesis.</text>
</comment>
<comment type="similarity">
    <text evidence="6">In the C-terminal section; belongs to the phytoene/squalene synthase family.</text>
</comment>
<dbReference type="Pfam" id="PF00494">
    <property type="entry name" value="SQS_PSY"/>
    <property type="match status" value="1"/>
</dbReference>
<dbReference type="NCBIfam" id="TIGR03462">
    <property type="entry name" value="CarR_dom_SF"/>
    <property type="match status" value="1"/>
</dbReference>
<dbReference type="InterPro" id="IPR019845">
    <property type="entry name" value="Squalene/phytoene_synthase_CS"/>
</dbReference>
<dbReference type="SUPFAM" id="SSF48576">
    <property type="entry name" value="Terpenoid synthases"/>
    <property type="match status" value="1"/>
</dbReference>
<dbReference type="UniPathway" id="UPA00799">
    <property type="reaction ID" value="UER00773"/>
</dbReference>
<keyword evidence="10" id="KW-0808">Transferase</keyword>
<keyword evidence="16" id="KW-0511">Multifunctional enzyme</keyword>
<evidence type="ECO:0000256" key="12">
    <source>
        <dbReference type="ARBA" id="ARBA00022746"/>
    </source>
</evidence>
<dbReference type="Gene3D" id="1.10.600.10">
    <property type="entry name" value="Farnesyl Diphosphate Synthase"/>
    <property type="match status" value="1"/>
</dbReference>
<evidence type="ECO:0000256" key="1">
    <source>
        <dbReference type="ARBA" id="ARBA00001805"/>
    </source>
</evidence>
<comment type="pathway">
    <text evidence="4">Carotenoid biosynthesis; phytoene biosynthesis; all-trans-phytoene from geranylgeranyl diphosphate: step 1/1.</text>
</comment>
<evidence type="ECO:0000313" key="20">
    <source>
        <dbReference type="EMBL" id="KAG2183492.1"/>
    </source>
</evidence>
<evidence type="ECO:0000256" key="14">
    <source>
        <dbReference type="ARBA" id="ARBA00023136"/>
    </source>
</evidence>